<dbReference type="GO" id="GO:0005615">
    <property type="term" value="C:extracellular space"/>
    <property type="evidence" value="ECO:0007669"/>
    <property type="project" value="TreeGrafter"/>
</dbReference>
<evidence type="ECO:0000256" key="1">
    <source>
        <dbReference type="ARBA" id="ARBA00004479"/>
    </source>
</evidence>
<evidence type="ECO:0000256" key="6">
    <source>
        <dbReference type="ARBA" id="ARBA00022989"/>
    </source>
</evidence>
<keyword evidence="5" id="KW-0391">Immunity</keyword>
<comment type="similarity">
    <text evidence="10">Belongs to the MHC class I family.</text>
</comment>
<keyword evidence="7" id="KW-0472">Membrane</keyword>
<evidence type="ECO:0000256" key="9">
    <source>
        <dbReference type="ARBA" id="ARBA00023180"/>
    </source>
</evidence>
<dbReference type="RefSeq" id="XP_013912348.1">
    <property type="nucleotide sequence ID" value="XM_014056873.1"/>
</dbReference>
<protein>
    <submittedName>
        <fullName evidence="13">Major histocompatibility complex class I-related gene protein-like</fullName>
    </submittedName>
</protein>
<evidence type="ECO:0000256" key="5">
    <source>
        <dbReference type="ARBA" id="ARBA00022859"/>
    </source>
</evidence>
<dbReference type="GO" id="GO:0009897">
    <property type="term" value="C:external side of plasma membrane"/>
    <property type="evidence" value="ECO:0007669"/>
    <property type="project" value="TreeGrafter"/>
</dbReference>
<keyword evidence="6" id="KW-1133">Transmembrane helix</keyword>
<evidence type="ECO:0000313" key="12">
    <source>
        <dbReference type="Proteomes" id="UP000504617"/>
    </source>
</evidence>
<evidence type="ECO:0000256" key="10">
    <source>
        <dbReference type="RuleBase" id="RU004439"/>
    </source>
</evidence>
<dbReference type="OrthoDB" id="8936120at2759"/>
<dbReference type="Proteomes" id="UP000504617">
    <property type="component" value="Unplaced"/>
</dbReference>
<evidence type="ECO:0000256" key="2">
    <source>
        <dbReference type="ARBA" id="ARBA00022451"/>
    </source>
</evidence>
<feature type="domain" description="MHC class I-like antigen recognition-like" evidence="11">
    <location>
        <begin position="28"/>
        <end position="120"/>
    </location>
</feature>
<dbReference type="InterPro" id="IPR011162">
    <property type="entry name" value="MHC_I/II-like_Ag-recog"/>
</dbReference>
<dbReference type="PRINTS" id="PR01638">
    <property type="entry name" value="MHCCLASSI"/>
</dbReference>
<evidence type="ECO:0000256" key="8">
    <source>
        <dbReference type="ARBA" id="ARBA00023157"/>
    </source>
</evidence>
<dbReference type="GeneID" id="106541424"/>
<dbReference type="GO" id="GO:0006955">
    <property type="term" value="P:immune response"/>
    <property type="evidence" value="ECO:0007669"/>
    <property type="project" value="TreeGrafter"/>
</dbReference>
<evidence type="ECO:0000259" key="11">
    <source>
        <dbReference type="Pfam" id="PF00129"/>
    </source>
</evidence>
<reference evidence="13" key="1">
    <citation type="submission" date="2025-08" db="UniProtKB">
        <authorList>
            <consortium name="RefSeq"/>
        </authorList>
    </citation>
    <scope>IDENTIFICATION</scope>
    <source>
        <tissue evidence="13">Skeletal muscle</tissue>
    </source>
</reference>
<gene>
    <name evidence="13" type="primary">LOC106541424</name>
</gene>
<proteinExistence type="inferred from homology"/>
<sequence length="142" mass="16687">MVTEIPASFFQIEQILFEAQDSHSLFAVADSGLHTWQRMSGCELRGDGSKGGFWQYGYEGRTFITFDKETLTWVTPDPQAQITQRKRDAIPGYNQRWKDYLEEICIEWLEKYLSYGEETLLRTEAWSSLRFREQKSRRGGKK</sequence>
<dbReference type="KEGG" id="tsr:106541424"/>
<dbReference type="InterPro" id="IPR037055">
    <property type="entry name" value="MHC_I-like_Ag-recog_sf"/>
</dbReference>
<organism evidence="12 13">
    <name type="scientific">Thamnophis sirtalis</name>
    <dbReference type="NCBI Taxonomy" id="35019"/>
    <lineage>
        <taxon>Eukaryota</taxon>
        <taxon>Metazoa</taxon>
        <taxon>Chordata</taxon>
        <taxon>Craniata</taxon>
        <taxon>Vertebrata</taxon>
        <taxon>Euteleostomi</taxon>
        <taxon>Lepidosauria</taxon>
        <taxon>Squamata</taxon>
        <taxon>Bifurcata</taxon>
        <taxon>Unidentata</taxon>
        <taxon>Episquamata</taxon>
        <taxon>Toxicofera</taxon>
        <taxon>Serpentes</taxon>
        <taxon>Colubroidea</taxon>
        <taxon>Colubridae</taxon>
        <taxon>Natricinae</taxon>
        <taxon>Thamnophis</taxon>
    </lineage>
</organism>
<dbReference type="InterPro" id="IPR001039">
    <property type="entry name" value="MHC_I_a_a1/a2"/>
</dbReference>
<name>A0A6I9XNN9_9SAUR</name>
<dbReference type="Pfam" id="PF00129">
    <property type="entry name" value="MHC_I"/>
    <property type="match status" value="1"/>
</dbReference>
<dbReference type="GO" id="GO:0042612">
    <property type="term" value="C:MHC class I protein complex"/>
    <property type="evidence" value="ECO:0007669"/>
    <property type="project" value="UniProtKB-KW"/>
</dbReference>
<dbReference type="GO" id="GO:0002474">
    <property type="term" value="P:antigen processing and presentation of peptide antigen via MHC class I"/>
    <property type="evidence" value="ECO:0007669"/>
    <property type="project" value="UniProtKB-KW"/>
</dbReference>
<comment type="subcellular location">
    <subcellularLocation>
        <location evidence="1">Membrane</location>
        <topology evidence="1">Single-pass type I membrane protein</topology>
    </subcellularLocation>
</comment>
<dbReference type="InterPro" id="IPR050208">
    <property type="entry name" value="MHC_class-I_related"/>
</dbReference>
<keyword evidence="4" id="KW-0732">Signal</keyword>
<evidence type="ECO:0000313" key="13">
    <source>
        <dbReference type="RefSeq" id="XP_013912348.1"/>
    </source>
</evidence>
<dbReference type="AlphaFoldDB" id="A0A6I9XNN9"/>
<dbReference type="SUPFAM" id="SSF54452">
    <property type="entry name" value="MHC antigen-recognition domain"/>
    <property type="match status" value="1"/>
</dbReference>
<evidence type="ECO:0000256" key="7">
    <source>
        <dbReference type="ARBA" id="ARBA00023136"/>
    </source>
</evidence>
<dbReference type="PANTHER" id="PTHR16675:SF242">
    <property type="entry name" value="MAJOR HISTOCOMPATIBILITY COMPLEX CLASS I-RELATED GENE PROTEIN"/>
    <property type="match status" value="1"/>
</dbReference>
<keyword evidence="3" id="KW-0812">Transmembrane</keyword>
<evidence type="ECO:0000256" key="4">
    <source>
        <dbReference type="ARBA" id="ARBA00022729"/>
    </source>
</evidence>
<keyword evidence="8" id="KW-1015">Disulfide bond</keyword>
<evidence type="ECO:0000256" key="3">
    <source>
        <dbReference type="ARBA" id="ARBA00022692"/>
    </source>
</evidence>
<dbReference type="InterPro" id="IPR011161">
    <property type="entry name" value="MHC_I-like_Ag-recog"/>
</dbReference>
<accession>A0A6I9XNN9</accession>
<keyword evidence="9" id="KW-0325">Glycoprotein</keyword>
<dbReference type="PANTHER" id="PTHR16675">
    <property type="entry name" value="MHC CLASS I-RELATED"/>
    <property type="match status" value="1"/>
</dbReference>
<keyword evidence="12" id="KW-1185">Reference proteome</keyword>
<dbReference type="Gene3D" id="3.30.500.10">
    <property type="entry name" value="MHC class I-like antigen recognition-like"/>
    <property type="match status" value="1"/>
</dbReference>
<keyword evidence="2" id="KW-0490">MHC I</keyword>